<keyword evidence="2 4" id="KW-0479">Metal-binding</keyword>
<dbReference type="GO" id="GO:0033754">
    <property type="term" value="F:indoleamine 2,3-dioxygenase activity"/>
    <property type="evidence" value="ECO:0007669"/>
    <property type="project" value="TreeGrafter"/>
</dbReference>
<keyword evidence="3 4" id="KW-0408">Iron</keyword>
<protein>
    <submittedName>
        <fullName evidence="7">Ubiquitin carboxyl-terminal hydrolase</fullName>
    </submittedName>
</protein>
<dbReference type="Pfam" id="PF13446">
    <property type="entry name" value="RPT"/>
    <property type="match status" value="2"/>
</dbReference>
<dbReference type="GO" id="GO:0020037">
    <property type="term" value="F:heme binding"/>
    <property type="evidence" value="ECO:0007669"/>
    <property type="project" value="InterPro"/>
</dbReference>
<dbReference type="Gene3D" id="3.90.70.10">
    <property type="entry name" value="Cysteine proteinases"/>
    <property type="match status" value="2"/>
</dbReference>
<feature type="region of interest" description="Disordered" evidence="5">
    <location>
        <begin position="1"/>
        <end position="107"/>
    </location>
</feature>
<evidence type="ECO:0000256" key="2">
    <source>
        <dbReference type="ARBA" id="ARBA00022723"/>
    </source>
</evidence>
<accession>A0A5N5QJZ9</accession>
<dbReference type="InterPro" id="IPR028889">
    <property type="entry name" value="USP"/>
</dbReference>
<feature type="domain" description="USP" evidence="6">
    <location>
        <begin position="817"/>
        <end position="1409"/>
    </location>
</feature>
<dbReference type="OrthoDB" id="2420415at2759"/>
<evidence type="ECO:0000256" key="5">
    <source>
        <dbReference type="SAM" id="MobiDB-lite"/>
    </source>
</evidence>
<feature type="binding site" description="proximal binding residue" evidence="4">
    <location>
        <position position="1807"/>
    </location>
    <ligand>
        <name>heme b</name>
        <dbReference type="ChEBI" id="CHEBI:60344"/>
    </ligand>
    <ligandPart>
        <name>Fe</name>
        <dbReference type="ChEBI" id="CHEBI:18248"/>
    </ligandPart>
</feature>
<dbReference type="InterPro" id="IPR038765">
    <property type="entry name" value="Papain-like_cys_pep_sf"/>
</dbReference>
<dbReference type="GO" id="GO:0016579">
    <property type="term" value="P:protein deubiquitination"/>
    <property type="evidence" value="ECO:0007669"/>
    <property type="project" value="InterPro"/>
</dbReference>
<dbReference type="Gene3D" id="1.20.58.480">
    <property type="match status" value="1"/>
</dbReference>
<feature type="region of interest" description="Disordered" evidence="5">
    <location>
        <begin position="204"/>
        <end position="249"/>
    </location>
</feature>
<comment type="similarity">
    <text evidence="1">Belongs to the indoleamine 2,3-dioxygenase family.</text>
</comment>
<dbReference type="GO" id="GO:0019441">
    <property type="term" value="P:L-tryptophan catabolic process to kynurenine"/>
    <property type="evidence" value="ECO:0007669"/>
    <property type="project" value="InterPro"/>
</dbReference>
<gene>
    <name evidence="7" type="ORF">CTheo_4586</name>
</gene>
<dbReference type="InterPro" id="IPR001394">
    <property type="entry name" value="Peptidase_C19_UCH"/>
</dbReference>
<dbReference type="Proteomes" id="UP000383932">
    <property type="component" value="Unassembled WGS sequence"/>
</dbReference>
<feature type="compositionally biased region" description="Low complexity" evidence="5">
    <location>
        <begin position="89"/>
        <end position="107"/>
    </location>
</feature>
<dbReference type="InterPro" id="IPR025305">
    <property type="entry name" value="UCH_repeat_domain"/>
</dbReference>
<evidence type="ECO:0000256" key="1">
    <source>
        <dbReference type="ARBA" id="ARBA00007119"/>
    </source>
</evidence>
<feature type="compositionally biased region" description="Polar residues" evidence="5">
    <location>
        <begin position="22"/>
        <end position="32"/>
    </location>
</feature>
<comment type="caution">
    <text evidence="7">The sequence shown here is derived from an EMBL/GenBank/DDBJ whole genome shotgun (WGS) entry which is preliminary data.</text>
</comment>
<feature type="region of interest" description="Disordered" evidence="5">
    <location>
        <begin position="917"/>
        <end position="941"/>
    </location>
</feature>
<organism evidence="7 8">
    <name type="scientific">Ceratobasidium theobromae</name>
    <dbReference type="NCBI Taxonomy" id="1582974"/>
    <lineage>
        <taxon>Eukaryota</taxon>
        <taxon>Fungi</taxon>
        <taxon>Dikarya</taxon>
        <taxon>Basidiomycota</taxon>
        <taxon>Agaricomycotina</taxon>
        <taxon>Agaricomycetes</taxon>
        <taxon>Cantharellales</taxon>
        <taxon>Ceratobasidiaceae</taxon>
        <taxon>Ceratobasidium</taxon>
    </lineage>
</organism>
<dbReference type="PROSITE" id="PS00972">
    <property type="entry name" value="USP_1"/>
    <property type="match status" value="1"/>
</dbReference>
<dbReference type="InterPro" id="IPR000898">
    <property type="entry name" value="Indolamine_dOase"/>
</dbReference>
<dbReference type="GO" id="GO:0046872">
    <property type="term" value="F:metal ion binding"/>
    <property type="evidence" value="ECO:0007669"/>
    <property type="project" value="UniProtKB-KW"/>
</dbReference>
<dbReference type="GO" id="GO:0004843">
    <property type="term" value="F:cysteine-type deubiquitinase activity"/>
    <property type="evidence" value="ECO:0007669"/>
    <property type="project" value="InterPro"/>
</dbReference>
<dbReference type="Pfam" id="PF00443">
    <property type="entry name" value="UCH"/>
    <property type="match status" value="2"/>
</dbReference>
<feature type="compositionally biased region" description="Low complexity" evidence="5">
    <location>
        <begin position="204"/>
        <end position="222"/>
    </location>
</feature>
<proteinExistence type="inferred from homology"/>
<keyword evidence="7" id="KW-0378">Hydrolase</keyword>
<dbReference type="PANTHER" id="PTHR28657">
    <property type="entry name" value="INDOLEAMINE 2,3-DIOXYGENASE"/>
    <property type="match status" value="1"/>
</dbReference>
<feature type="region of interest" description="Disordered" evidence="5">
    <location>
        <begin position="955"/>
        <end position="1015"/>
    </location>
</feature>
<dbReference type="InterPro" id="IPR037217">
    <property type="entry name" value="Trp/Indoleamine_2_3_dOase-like"/>
</dbReference>
<keyword evidence="8" id="KW-1185">Reference proteome</keyword>
<feature type="compositionally biased region" description="Basic and acidic residues" evidence="5">
    <location>
        <begin position="1001"/>
        <end position="1013"/>
    </location>
</feature>
<dbReference type="GO" id="GO:0034354">
    <property type="term" value="P:'de novo' NAD+ biosynthetic process from L-tryptophan"/>
    <property type="evidence" value="ECO:0007669"/>
    <property type="project" value="TreeGrafter"/>
</dbReference>
<name>A0A5N5QJZ9_9AGAM</name>
<evidence type="ECO:0000256" key="3">
    <source>
        <dbReference type="ARBA" id="ARBA00023004"/>
    </source>
</evidence>
<dbReference type="PROSITE" id="PS00973">
    <property type="entry name" value="USP_2"/>
    <property type="match status" value="1"/>
</dbReference>
<dbReference type="InterPro" id="IPR018200">
    <property type="entry name" value="USP_CS"/>
</dbReference>
<dbReference type="GO" id="GO:0005737">
    <property type="term" value="C:cytoplasm"/>
    <property type="evidence" value="ECO:0007669"/>
    <property type="project" value="TreeGrafter"/>
</dbReference>
<dbReference type="PROSITE" id="PS50235">
    <property type="entry name" value="USP_3"/>
    <property type="match status" value="1"/>
</dbReference>
<evidence type="ECO:0000313" key="8">
    <source>
        <dbReference type="Proteomes" id="UP000383932"/>
    </source>
</evidence>
<dbReference type="EMBL" id="SSOP01000081">
    <property type="protein sequence ID" value="KAB5591954.1"/>
    <property type="molecule type" value="Genomic_DNA"/>
</dbReference>
<dbReference type="Pfam" id="PF01231">
    <property type="entry name" value="IDO"/>
    <property type="match status" value="1"/>
</dbReference>
<evidence type="ECO:0000256" key="4">
    <source>
        <dbReference type="PIRSR" id="PIRSR600898-1"/>
    </source>
</evidence>
<dbReference type="SUPFAM" id="SSF54001">
    <property type="entry name" value="Cysteine proteinases"/>
    <property type="match status" value="1"/>
</dbReference>
<dbReference type="SUPFAM" id="SSF140959">
    <property type="entry name" value="Indolic compounds 2,3-dioxygenase-like"/>
    <property type="match status" value="1"/>
</dbReference>
<feature type="region of interest" description="Disordered" evidence="5">
    <location>
        <begin position="1821"/>
        <end position="1857"/>
    </location>
</feature>
<feature type="compositionally biased region" description="Basic and acidic residues" evidence="5">
    <location>
        <begin position="36"/>
        <end position="62"/>
    </location>
</feature>
<evidence type="ECO:0000313" key="7">
    <source>
        <dbReference type="EMBL" id="KAB5591954.1"/>
    </source>
</evidence>
<sequence length="1875" mass="207279">MTQIQPTSESSTERVESEANPKDSNPTSTDLTSIEPESKPEAIPDSHTKEATPTDDHFEQYRPPEAVPFPKGDIPVVEDNTWGDTNNQGWGVDQDNNDWGGGNNNWLGNLEQWGPVQPSADQWKNLGVIGTDDPSRDSERWWDPEVQRNKRKPGPGMLAPRAIELIHDSDHTLYEVSISSNPVELSATFLPKSSVTAAGALNSTTGPSLSAASTSTPSTSTGEVPPTIEEPTPDAAPPHVPPTAGELKHATPHPSALYCRRHHGWVIIAITTASPTASHISAHWCPDPDKKSLLNKLPDSALRTEKNCSESESPANNAPPYRTLNWTVYPQEQKIHHFHWYANVVAGSGLYPPLKRPNLSPNIQTTSNTVPESSEDVEMAPESQDLQGKAQEDEFRSSWEQAPTSEYMDLYLCCQCRTQIVCSPDGNVIPGIVPVSALERLIQERSDNPRPGQTKEQSVFGALETLIRIVEEPLWLGNLRPLRTAGKAFKNKIGWNDFSRRIFESIGFTVEDDNLTPPTLETTTTEGRASRLKLLRTWVELNAVLAEYSSRYLHLVPPKLYPINKHSGEFVGTIWIPSGQNAVTTIPQHIWDTLGITRSTATPTVVKAAYQSQLRCDPSETPTYYDTICTLSRQSQFPNVSSIESLVATESSKGRWSFIDLHNAAHQLGFGSDNVIGAEYIPEEIDDDYIISAFQAAHRLASVDAVKRTNVKNSLRILAEARKSTKLMKHYEQIMAPNYMDIEEAYKFLEVNRDVDDDTLVVVYQVRIDDSPYSKERMQAALSRVAEERNSARLKELAQTGMDPGKPLVVVPQEYPRGLQQLGNTCYLNSLLQYFYTIKELREVIENGRFDLDMPISDEDLLKHRIGGRLVSRREVERSKKFVKLLSGLFTQMMCADDPAITPEIELAKLALVTSKDEEDDAAAQNITTEPGEITDNPAGATNTTEVVLKDMSTEANPTESMDTDLPAQADAPPTDTEQPAPPDQDAVMESRPVSPPQVEVKNKPETDEEMHRPPAAMIVAPTDQIQVPDADEDKAQKADTSGDSMFVEMGDDPPSDVIIPTLKKPTMIPDSGAMMFGKQHDVSEVFDNCMFQIETALRFEKPDDADDAGSGTIKKLFYGKLLQRLSPISDPTASPTSSRIRAATVHEKEDLFSHLLVNVSDEGFDLYDGLSGYFEDEVEHGGKRSKMEVSLLDIPPILQIQLQRVQFNRETMQAFKSNAYVKFEETLVMDRFLANVDAEKKVESKKMELELLNCRERLRTLTQGDNNKLTTSIAGAKEFLSSLKKEHHEIDDELIAHLGDEITWIEEEITQTRTRCQQLKEQIEAFWKDERQAEYQLASVFIHRGTSPSFGHYFFYSRYLPEKPDEWFKYNDSEVTAVSKNEVLADGTGSTANPYLPSQSLVQWHSQPTMSASDSYSTLANSVLPVYSISHLTGFAPPKPNAPAVKFSSPTLQPWLNISQKIHTLLEQSNATFRAAVDQLPLLSVPDDAPIEEWRLAYMILATLAAAYVWGNKPDSDIADRLPYVLARPLREVAEALEVEPGMTYVAGAIWNHQYHENKAVAEDGQLDTIVSFTGAPDETHFNLTTLRVERAGGEGLVHGLLASQLVAHALRLSVNVTGHSHAPITQGECSGLEQVHKAMAAALQTMAKSIGRCTAELAKMRTGCDPMFFYDQLRPFLAGFGTHPSLPNGVFYPAVADGTSSNGDGEWLKLSGSTAGQSSLFQALDLLLTITHPGDQDQGPFVKAMRKAMPGCHVKFLESLPTLPSLRSYIQSLQADSTSGSSAPATVIDGYNAAVHALEGFRNEHIKIVTLYVIGPARRGQPTGTPAAASQEGKQELAGESNDSQLRGTGGSNLARLLKGMRDDTRRTMIDRE</sequence>
<reference evidence="7 8" key="1">
    <citation type="journal article" date="2019" name="Fungal Biol. Biotechnol.">
        <title>Draft genome sequence of fastidious pathogen Ceratobasidium theobromae, which causes vascular-streak dieback in Theobroma cacao.</title>
        <authorList>
            <person name="Ali S.S."/>
            <person name="Asman A."/>
            <person name="Shao J."/>
            <person name="Firmansyah A.P."/>
            <person name="Susilo A.W."/>
            <person name="Rosmana A."/>
            <person name="McMahon P."/>
            <person name="Junaid M."/>
            <person name="Guest D."/>
            <person name="Kheng T.Y."/>
            <person name="Meinhardt L.W."/>
            <person name="Bailey B.A."/>
        </authorList>
    </citation>
    <scope>NUCLEOTIDE SEQUENCE [LARGE SCALE GENOMIC DNA]</scope>
    <source>
        <strain evidence="7 8">CT2</strain>
    </source>
</reference>
<keyword evidence="4" id="KW-0349">Heme</keyword>
<evidence type="ECO:0000259" key="6">
    <source>
        <dbReference type="PROSITE" id="PS50235"/>
    </source>
</evidence>
<dbReference type="PANTHER" id="PTHR28657:SF5">
    <property type="entry name" value="INDOLEAMINE 2,3-DIOXYGENASE"/>
    <property type="match status" value="1"/>
</dbReference>
<feature type="compositionally biased region" description="Basic and acidic residues" evidence="5">
    <location>
        <begin position="11"/>
        <end position="21"/>
    </location>
</feature>